<organism evidence="4 5">
    <name type="scientific">Limulus polyphemus</name>
    <name type="common">Atlantic horseshoe crab</name>
    <dbReference type="NCBI Taxonomy" id="6850"/>
    <lineage>
        <taxon>Eukaryota</taxon>
        <taxon>Metazoa</taxon>
        <taxon>Ecdysozoa</taxon>
        <taxon>Arthropoda</taxon>
        <taxon>Chelicerata</taxon>
        <taxon>Merostomata</taxon>
        <taxon>Xiphosura</taxon>
        <taxon>Limulidae</taxon>
        <taxon>Limulus</taxon>
    </lineage>
</organism>
<dbReference type="Pfam" id="PF00838">
    <property type="entry name" value="TCTP"/>
    <property type="match status" value="1"/>
</dbReference>
<dbReference type="InterPro" id="IPR018105">
    <property type="entry name" value="Translational_control_tumour_p"/>
</dbReference>
<comment type="similarity">
    <text evidence="2">Belongs to the TCTP family.</text>
</comment>
<proteinExistence type="inferred from homology"/>
<dbReference type="PANTHER" id="PTHR11991">
    <property type="entry name" value="TRANSLATIONALLY CONTROLLED TUMOR PROTEIN-RELATED"/>
    <property type="match status" value="1"/>
</dbReference>
<evidence type="ECO:0000259" key="3">
    <source>
        <dbReference type="PROSITE" id="PS51797"/>
    </source>
</evidence>
<dbReference type="PROSITE" id="PS51797">
    <property type="entry name" value="TCTP_3"/>
    <property type="match status" value="1"/>
</dbReference>
<evidence type="ECO:0000313" key="5">
    <source>
        <dbReference type="RefSeq" id="XP_013772058.1"/>
    </source>
</evidence>
<name>A0ABM1B055_LIMPO</name>
<dbReference type="RefSeq" id="XP_013772058.1">
    <property type="nucleotide sequence ID" value="XM_013916604.2"/>
</dbReference>
<dbReference type="InterPro" id="IPR011323">
    <property type="entry name" value="Mss4/transl-control_tumour"/>
</dbReference>
<evidence type="ECO:0000256" key="2">
    <source>
        <dbReference type="PROSITE-ProRule" id="PRU01133"/>
    </source>
</evidence>
<dbReference type="PRINTS" id="PR01653">
    <property type="entry name" value="TCTPROTEIN"/>
</dbReference>
<dbReference type="PANTHER" id="PTHR11991:SF0">
    <property type="entry name" value="TRANSLATIONALLY-CONTROLLED TUMOR PROTEIN"/>
    <property type="match status" value="1"/>
</dbReference>
<reference evidence="5" key="1">
    <citation type="submission" date="2025-08" db="UniProtKB">
        <authorList>
            <consortium name="RefSeq"/>
        </authorList>
    </citation>
    <scope>IDENTIFICATION</scope>
    <source>
        <tissue evidence="5">Muscle</tissue>
    </source>
</reference>
<dbReference type="SUPFAM" id="SSF51316">
    <property type="entry name" value="Mss4-like"/>
    <property type="match status" value="1"/>
</dbReference>
<dbReference type="InterPro" id="IPR011057">
    <property type="entry name" value="Mss4-like_sf"/>
</dbReference>
<evidence type="ECO:0000313" key="4">
    <source>
        <dbReference type="Proteomes" id="UP000694941"/>
    </source>
</evidence>
<dbReference type="Gene3D" id="2.170.150.10">
    <property type="entry name" value="Metal Binding Protein, Guanine Nucleotide Exchange Factor, Chain A"/>
    <property type="match status" value="1"/>
</dbReference>
<dbReference type="Proteomes" id="UP000694941">
    <property type="component" value="Unplaced"/>
</dbReference>
<dbReference type="InterPro" id="IPR034737">
    <property type="entry name" value="TCTP"/>
</dbReference>
<sequence length="169" mass="19497">MKIFKDIITGDEMFTDSFKYTVIDDCLYEVECKHVTRKQGEVLLEGFNPSAEEGCDENADDCVESGLDIVLNQRLAETAFSKKDFMNYVKTYAKELQNKWKELEWTEDQITEAKAKLTDAVKKVAPKLNDCQFFLGESMNPDGMVALCEYRDDKPVMMFFKHGLEEEKV</sequence>
<gene>
    <name evidence="5" type="primary">LOC106457211</name>
</gene>
<evidence type="ECO:0000256" key="1">
    <source>
        <dbReference type="ARBA" id="ARBA00014759"/>
    </source>
</evidence>
<keyword evidence="4" id="KW-1185">Reference proteome</keyword>
<dbReference type="GeneID" id="106457211"/>
<feature type="domain" description="TCTP" evidence="3">
    <location>
        <begin position="1"/>
        <end position="169"/>
    </location>
</feature>
<protein>
    <recommendedName>
        <fullName evidence="1">Translationally-controlled tumor protein homolog</fullName>
    </recommendedName>
</protein>
<accession>A0ABM1B055</accession>